<evidence type="ECO:0000256" key="6">
    <source>
        <dbReference type="ARBA" id="ARBA00023136"/>
    </source>
</evidence>
<dbReference type="PANTHER" id="PTHR24223">
    <property type="entry name" value="ATP-BINDING CASSETTE SUB-FAMILY C"/>
    <property type="match status" value="1"/>
</dbReference>
<dbReference type="Gene3D" id="1.20.1560.10">
    <property type="entry name" value="ABC transporter type 1, transmembrane domain"/>
    <property type="match status" value="1"/>
</dbReference>
<dbReference type="OrthoDB" id="6500128at2759"/>
<accession>A0A812LHA5</accession>
<keyword evidence="2 7" id="KW-0812">Transmembrane</keyword>
<dbReference type="GO" id="GO:0005524">
    <property type="term" value="F:ATP binding"/>
    <property type="evidence" value="ECO:0007669"/>
    <property type="project" value="UniProtKB-KW"/>
</dbReference>
<dbReference type="InterPro" id="IPR036640">
    <property type="entry name" value="ABC1_TM_sf"/>
</dbReference>
<dbReference type="InterPro" id="IPR050173">
    <property type="entry name" value="ABC_transporter_C-like"/>
</dbReference>
<feature type="domain" description="ABC transmembrane type-1" evidence="8">
    <location>
        <begin position="25"/>
        <end position="172"/>
    </location>
</feature>
<evidence type="ECO:0000313" key="9">
    <source>
        <dbReference type="EMBL" id="CAE7241060.1"/>
    </source>
</evidence>
<sequence length="181" mass="20726">MMKAEETADKISWRTIRMYCQSCGGFPWVSAILMSSLFERLSLIFLDWWLARWAEEGSEDDRAMYFAVYFATVLVVVVFVSITRILFSIATVHAGRRLFERMALKVLRAPMWWWDTTPLGRVLNRFSFDTENTDTTLVTKLFPALLSLSWCLGAVGVMAGTLWPYSMLMIPAPAAWQVMAS</sequence>
<dbReference type="Pfam" id="PF00664">
    <property type="entry name" value="ABC_membrane"/>
    <property type="match status" value="1"/>
</dbReference>
<evidence type="ECO:0000256" key="4">
    <source>
        <dbReference type="ARBA" id="ARBA00022840"/>
    </source>
</evidence>
<evidence type="ECO:0000256" key="5">
    <source>
        <dbReference type="ARBA" id="ARBA00022989"/>
    </source>
</evidence>
<dbReference type="Proteomes" id="UP000649617">
    <property type="component" value="Unassembled WGS sequence"/>
</dbReference>
<comment type="caution">
    <text evidence="9">The sequence shown here is derived from an EMBL/GenBank/DDBJ whole genome shotgun (WGS) entry which is preliminary data.</text>
</comment>
<gene>
    <name evidence="9" type="primary">YCF1</name>
    <name evidence="9" type="ORF">SPIL2461_LOCUS4155</name>
</gene>
<evidence type="ECO:0000256" key="3">
    <source>
        <dbReference type="ARBA" id="ARBA00022741"/>
    </source>
</evidence>
<feature type="transmembrane region" description="Helical" evidence="7">
    <location>
        <begin position="141"/>
        <end position="163"/>
    </location>
</feature>
<evidence type="ECO:0000256" key="7">
    <source>
        <dbReference type="SAM" id="Phobius"/>
    </source>
</evidence>
<evidence type="ECO:0000256" key="1">
    <source>
        <dbReference type="ARBA" id="ARBA00022448"/>
    </source>
</evidence>
<proteinExistence type="predicted"/>
<feature type="transmembrane region" description="Helical" evidence="7">
    <location>
        <begin position="26"/>
        <end position="51"/>
    </location>
</feature>
<protein>
    <submittedName>
        <fullName evidence="9">YCF1 protein</fullName>
    </submittedName>
</protein>
<keyword evidence="5 7" id="KW-1133">Transmembrane helix</keyword>
<evidence type="ECO:0000256" key="2">
    <source>
        <dbReference type="ARBA" id="ARBA00022692"/>
    </source>
</evidence>
<keyword evidence="3" id="KW-0547">Nucleotide-binding</keyword>
<dbReference type="AlphaFoldDB" id="A0A812LHA5"/>
<organism evidence="9 10">
    <name type="scientific">Symbiodinium pilosum</name>
    <name type="common">Dinoflagellate</name>
    <dbReference type="NCBI Taxonomy" id="2952"/>
    <lineage>
        <taxon>Eukaryota</taxon>
        <taxon>Sar</taxon>
        <taxon>Alveolata</taxon>
        <taxon>Dinophyceae</taxon>
        <taxon>Suessiales</taxon>
        <taxon>Symbiodiniaceae</taxon>
        <taxon>Symbiodinium</taxon>
    </lineage>
</organism>
<dbReference type="SUPFAM" id="SSF90123">
    <property type="entry name" value="ABC transporter transmembrane region"/>
    <property type="match status" value="1"/>
</dbReference>
<dbReference type="EMBL" id="CAJNIZ010005347">
    <property type="protein sequence ID" value="CAE7241060.1"/>
    <property type="molecule type" value="Genomic_DNA"/>
</dbReference>
<reference evidence="9" key="1">
    <citation type="submission" date="2021-02" db="EMBL/GenBank/DDBJ databases">
        <authorList>
            <person name="Dougan E. K."/>
            <person name="Rhodes N."/>
            <person name="Thang M."/>
            <person name="Chan C."/>
        </authorList>
    </citation>
    <scope>NUCLEOTIDE SEQUENCE</scope>
</reference>
<evidence type="ECO:0000313" key="10">
    <source>
        <dbReference type="Proteomes" id="UP000649617"/>
    </source>
</evidence>
<dbReference type="GO" id="GO:0140359">
    <property type="term" value="F:ABC-type transporter activity"/>
    <property type="evidence" value="ECO:0007669"/>
    <property type="project" value="InterPro"/>
</dbReference>
<name>A0A812LHA5_SYMPI</name>
<keyword evidence="10" id="KW-1185">Reference proteome</keyword>
<keyword evidence="6 7" id="KW-0472">Membrane</keyword>
<dbReference type="GO" id="GO:0016020">
    <property type="term" value="C:membrane"/>
    <property type="evidence" value="ECO:0007669"/>
    <property type="project" value="InterPro"/>
</dbReference>
<evidence type="ECO:0000259" key="8">
    <source>
        <dbReference type="PROSITE" id="PS50929"/>
    </source>
</evidence>
<keyword evidence="4" id="KW-0067">ATP-binding</keyword>
<feature type="transmembrane region" description="Helical" evidence="7">
    <location>
        <begin position="63"/>
        <end position="87"/>
    </location>
</feature>
<dbReference type="InterPro" id="IPR011527">
    <property type="entry name" value="ABC1_TM_dom"/>
</dbReference>
<keyword evidence="1" id="KW-0813">Transport</keyword>
<dbReference type="PROSITE" id="PS50929">
    <property type="entry name" value="ABC_TM1F"/>
    <property type="match status" value="1"/>
</dbReference>